<name>A0A2T6GRB5_9PSED</name>
<dbReference type="EMBL" id="PYJM01000001">
    <property type="protein sequence ID" value="PUA46693.1"/>
    <property type="molecule type" value="Genomic_DNA"/>
</dbReference>
<keyword evidence="1 4" id="KW-0808">Transferase</keyword>
<accession>A0A2T6GRB5</accession>
<dbReference type="InterPro" id="IPR016181">
    <property type="entry name" value="Acyl_CoA_acyltransferase"/>
</dbReference>
<comment type="caution">
    <text evidence="4">The sequence shown here is derived from an EMBL/GenBank/DDBJ whole genome shotgun (WGS) entry which is preliminary data.</text>
</comment>
<proteinExistence type="predicted"/>
<dbReference type="SUPFAM" id="SSF55729">
    <property type="entry name" value="Acyl-CoA N-acyltransferases (Nat)"/>
    <property type="match status" value="1"/>
</dbReference>
<dbReference type="PROSITE" id="PS51186">
    <property type="entry name" value="GNAT"/>
    <property type="match status" value="1"/>
</dbReference>
<dbReference type="PANTHER" id="PTHR43877:SF2">
    <property type="entry name" value="AMINOALKYLPHOSPHONATE N-ACETYLTRANSFERASE-RELATED"/>
    <property type="match status" value="1"/>
</dbReference>
<dbReference type="InterPro" id="IPR050832">
    <property type="entry name" value="Bact_Acetyltransf"/>
</dbReference>
<dbReference type="Proteomes" id="UP000244178">
    <property type="component" value="Unassembled WGS sequence"/>
</dbReference>
<organism evidence="4 5">
    <name type="scientific">Pseudomonas protegens</name>
    <dbReference type="NCBI Taxonomy" id="380021"/>
    <lineage>
        <taxon>Bacteria</taxon>
        <taxon>Pseudomonadati</taxon>
        <taxon>Pseudomonadota</taxon>
        <taxon>Gammaproteobacteria</taxon>
        <taxon>Pseudomonadales</taxon>
        <taxon>Pseudomonadaceae</taxon>
        <taxon>Pseudomonas</taxon>
    </lineage>
</organism>
<dbReference type="InterPro" id="IPR000182">
    <property type="entry name" value="GNAT_dom"/>
</dbReference>
<dbReference type="Gene3D" id="3.40.630.30">
    <property type="match status" value="1"/>
</dbReference>
<evidence type="ECO:0000256" key="2">
    <source>
        <dbReference type="ARBA" id="ARBA00023315"/>
    </source>
</evidence>
<evidence type="ECO:0000313" key="4">
    <source>
        <dbReference type="EMBL" id="PUA46693.1"/>
    </source>
</evidence>
<protein>
    <submittedName>
        <fullName evidence="4">GNAT family N-acetyltransferase</fullName>
    </submittedName>
</protein>
<dbReference type="GO" id="GO:0016747">
    <property type="term" value="F:acyltransferase activity, transferring groups other than amino-acyl groups"/>
    <property type="evidence" value="ECO:0007669"/>
    <property type="project" value="InterPro"/>
</dbReference>
<feature type="domain" description="N-acetyltransferase" evidence="3">
    <location>
        <begin position="12"/>
        <end position="150"/>
    </location>
</feature>
<sequence length="150" mass="16462">MSEQSPDPTAQRMIRKARPEDVPAMLGFDAYASAHPERGRALQWAVEQGQCWVEVQGARVLGYVLLSHDFFDHGFVSLVVVAADQQRQGVALRLLAAAQQACLSDKLFISTNRSNRAAQALIAKAGFQPSGVVENLDPGDPELIYFKPLR</sequence>
<evidence type="ECO:0000259" key="3">
    <source>
        <dbReference type="PROSITE" id="PS51186"/>
    </source>
</evidence>
<keyword evidence="2" id="KW-0012">Acyltransferase</keyword>
<dbReference type="AlphaFoldDB" id="A0A2T6GRB5"/>
<dbReference type="RefSeq" id="WP_108542997.1">
    <property type="nucleotide sequence ID" value="NZ_PIZE01000002.1"/>
</dbReference>
<dbReference type="Pfam" id="PF00583">
    <property type="entry name" value="Acetyltransf_1"/>
    <property type="match status" value="1"/>
</dbReference>
<evidence type="ECO:0000313" key="5">
    <source>
        <dbReference type="Proteomes" id="UP000244178"/>
    </source>
</evidence>
<gene>
    <name evidence="4" type="ORF">C5U62_01560</name>
</gene>
<dbReference type="CDD" id="cd04301">
    <property type="entry name" value="NAT_SF"/>
    <property type="match status" value="1"/>
</dbReference>
<evidence type="ECO:0000256" key="1">
    <source>
        <dbReference type="ARBA" id="ARBA00022679"/>
    </source>
</evidence>
<reference evidence="4 5" key="1">
    <citation type="submission" date="2018-03" db="EMBL/GenBank/DDBJ databases">
        <title>Draft genome sequence of the plant growth promoting rhizobacterium Pseudomonas protegens strain BNJ-SS-45 isolated from wheat (Triticum aestivum) rhizosphere.</title>
        <authorList>
            <person name="Bajpai A."/>
            <person name="Shende K."/>
            <person name="Meena N."/>
            <person name="Upadhyayula S.R."/>
            <person name="Suravajhala P."/>
            <person name="Medicherla K.M."/>
            <person name="Johri B.N."/>
        </authorList>
    </citation>
    <scope>NUCLEOTIDE SEQUENCE [LARGE SCALE GENOMIC DNA]</scope>
    <source>
        <strain evidence="4 5">BNJ-SS-45</strain>
    </source>
</reference>
<dbReference type="PANTHER" id="PTHR43877">
    <property type="entry name" value="AMINOALKYLPHOSPHONATE N-ACETYLTRANSFERASE-RELATED-RELATED"/>
    <property type="match status" value="1"/>
</dbReference>